<dbReference type="EMBL" id="KL363203">
    <property type="protein sequence ID" value="KFD54905.1"/>
    <property type="molecule type" value="Genomic_DNA"/>
</dbReference>
<feature type="non-terminal residue" evidence="1">
    <location>
        <position position="87"/>
    </location>
</feature>
<dbReference type="Proteomes" id="UP000030764">
    <property type="component" value="Unassembled WGS sequence"/>
</dbReference>
<evidence type="ECO:0000313" key="3">
    <source>
        <dbReference type="Proteomes" id="UP000030764"/>
    </source>
</evidence>
<protein>
    <submittedName>
        <fullName evidence="1">Uncharacterized protein</fullName>
    </submittedName>
</protein>
<keyword evidence="3" id="KW-1185">Reference proteome</keyword>
<evidence type="ECO:0000313" key="1">
    <source>
        <dbReference type="EMBL" id="KFD54905.1"/>
    </source>
</evidence>
<evidence type="ECO:0000313" key="2">
    <source>
        <dbReference type="EMBL" id="KFD68384.1"/>
    </source>
</evidence>
<reference evidence="1 3" key="1">
    <citation type="journal article" date="2014" name="Nat. Genet.">
        <title>Genome and transcriptome of the porcine whipworm Trichuris suis.</title>
        <authorList>
            <person name="Jex A.R."/>
            <person name="Nejsum P."/>
            <person name="Schwarz E.M."/>
            <person name="Hu L."/>
            <person name="Young N.D."/>
            <person name="Hall R.S."/>
            <person name="Korhonen P.K."/>
            <person name="Liao S."/>
            <person name="Thamsborg S."/>
            <person name="Xia J."/>
            <person name="Xu P."/>
            <person name="Wang S."/>
            <person name="Scheerlinck J.P."/>
            <person name="Hofmann A."/>
            <person name="Sternberg P.W."/>
            <person name="Wang J."/>
            <person name="Gasser R.B."/>
        </authorList>
    </citation>
    <scope>NUCLEOTIDE SEQUENCE [LARGE SCALE GENOMIC DNA]</scope>
    <source>
        <strain evidence="2">DCEP-RM93F</strain>
        <strain evidence="1">DCEP-RM93M</strain>
    </source>
</reference>
<accession>A0A085MCF9</accession>
<organism evidence="1 3">
    <name type="scientific">Trichuris suis</name>
    <name type="common">pig whipworm</name>
    <dbReference type="NCBI Taxonomy" id="68888"/>
    <lineage>
        <taxon>Eukaryota</taxon>
        <taxon>Metazoa</taxon>
        <taxon>Ecdysozoa</taxon>
        <taxon>Nematoda</taxon>
        <taxon>Enoplea</taxon>
        <taxon>Dorylaimia</taxon>
        <taxon>Trichinellida</taxon>
        <taxon>Trichuridae</taxon>
        <taxon>Trichuris</taxon>
    </lineage>
</organism>
<dbReference type="AlphaFoldDB" id="A0A085MCF9"/>
<sequence>WCCQLAKSTTRRVQVCRKRNCQKKWIKAMPTNSLMTRIWQPVFVALNCSTFVGCRQIRACAAAAVVITFSKKPLYLTFGCPPINESF</sequence>
<gene>
    <name evidence="1" type="ORF">M513_04087</name>
    <name evidence="2" type="ORF">M514_04087</name>
</gene>
<feature type="non-terminal residue" evidence="1">
    <location>
        <position position="1"/>
    </location>
</feature>
<proteinExistence type="predicted"/>
<name>A0A085MCF9_9BILA</name>
<dbReference type="EMBL" id="KL367505">
    <property type="protein sequence ID" value="KFD68384.1"/>
    <property type="molecule type" value="Genomic_DNA"/>
</dbReference>
<dbReference type="Proteomes" id="UP000030758">
    <property type="component" value="Unassembled WGS sequence"/>
</dbReference>